<gene>
    <name evidence="1" type="ORF">CLOSYM_03408</name>
</gene>
<organism evidence="1 2">
    <name type="scientific">[Clostridium] symbiosum ATCC 14940</name>
    <dbReference type="NCBI Taxonomy" id="411472"/>
    <lineage>
        <taxon>Bacteria</taxon>
        <taxon>Bacillati</taxon>
        <taxon>Bacillota</taxon>
        <taxon>Clostridia</taxon>
        <taxon>Lachnospirales</taxon>
        <taxon>Lachnospiraceae</taxon>
        <taxon>Otoolea</taxon>
    </lineage>
</organism>
<evidence type="ECO:0000313" key="1">
    <source>
        <dbReference type="EMBL" id="ERI75173.1"/>
    </source>
</evidence>
<evidence type="ECO:0000313" key="2">
    <source>
        <dbReference type="Proteomes" id="UP000016491"/>
    </source>
</evidence>
<accession>A0ABC9TUP2</accession>
<comment type="caution">
    <text evidence="1">The sequence shown here is derived from an EMBL/GenBank/DDBJ whole genome shotgun (WGS) entry which is preliminary data.</text>
</comment>
<dbReference type="Proteomes" id="UP000016491">
    <property type="component" value="Unassembled WGS sequence"/>
</dbReference>
<protein>
    <submittedName>
        <fullName evidence="1">Uncharacterized protein</fullName>
    </submittedName>
</protein>
<name>A0ABC9TUP2_CLOSY</name>
<sequence>MKKNEKCMDNRQKRTDRKYIYKLVSLKRDINCQLNDSLK</sequence>
<reference evidence="1 2" key="1">
    <citation type="submission" date="2013-07" db="EMBL/GenBank/DDBJ databases">
        <authorList>
            <person name="Weinstock G."/>
            <person name="Sodergren E."/>
            <person name="Wylie T."/>
            <person name="Fulton L."/>
            <person name="Fulton R."/>
            <person name="Fronick C."/>
            <person name="O'Laughlin M."/>
            <person name="Godfrey J."/>
            <person name="Miner T."/>
            <person name="Herter B."/>
            <person name="Appelbaum E."/>
            <person name="Cordes M."/>
            <person name="Lek S."/>
            <person name="Wollam A."/>
            <person name="Pepin K.H."/>
            <person name="Palsikar V.B."/>
            <person name="Mitreva M."/>
            <person name="Wilson R.K."/>
        </authorList>
    </citation>
    <scope>NUCLEOTIDE SEQUENCE [LARGE SCALE GENOMIC DNA]</scope>
    <source>
        <strain evidence="1 2">ATCC 14940</strain>
    </source>
</reference>
<dbReference type="EMBL" id="AWSU01000269">
    <property type="protein sequence ID" value="ERI75173.1"/>
    <property type="molecule type" value="Genomic_DNA"/>
</dbReference>
<dbReference type="AlphaFoldDB" id="A0ABC9TUP2"/>
<proteinExistence type="predicted"/>